<dbReference type="PANTHER" id="PTHR15653">
    <property type="entry name" value="STRIATIN"/>
    <property type="match status" value="1"/>
</dbReference>
<evidence type="ECO:0000313" key="5">
    <source>
        <dbReference type="WBParaSite" id="SMRG1_28810.1"/>
    </source>
</evidence>
<keyword evidence="2" id="KW-0677">Repeat</keyword>
<organism evidence="4 5">
    <name type="scientific">Schistosoma margrebowiei</name>
    <dbReference type="NCBI Taxonomy" id="48269"/>
    <lineage>
        <taxon>Eukaryota</taxon>
        <taxon>Metazoa</taxon>
        <taxon>Spiralia</taxon>
        <taxon>Lophotrochozoa</taxon>
        <taxon>Platyhelminthes</taxon>
        <taxon>Trematoda</taxon>
        <taxon>Digenea</taxon>
        <taxon>Strigeidida</taxon>
        <taxon>Schistosomatoidea</taxon>
        <taxon>Schistosomatidae</taxon>
        <taxon>Schistosoma</taxon>
    </lineage>
</organism>
<dbReference type="PROSITE" id="PS00678">
    <property type="entry name" value="WD_REPEATS_1"/>
    <property type="match status" value="1"/>
</dbReference>
<accession>A0AA84ZHB5</accession>
<dbReference type="PROSITE" id="PS50294">
    <property type="entry name" value="WD_REPEATS_REGION"/>
    <property type="match status" value="1"/>
</dbReference>
<dbReference type="WBParaSite" id="SMRG1_28810.1">
    <property type="protein sequence ID" value="SMRG1_28810.1"/>
    <property type="gene ID" value="SMRG1_28810"/>
</dbReference>
<dbReference type="PANTHER" id="PTHR15653:SF0">
    <property type="entry name" value="CONNECTOR OF KINASE TO AP-1, ISOFORM E"/>
    <property type="match status" value="1"/>
</dbReference>
<evidence type="ECO:0000256" key="3">
    <source>
        <dbReference type="PROSITE-ProRule" id="PRU00221"/>
    </source>
</evidence>
<dbReference type="InterPro" id="IPR036322">
    <property type="entry name" value="WD40_repeat_dom_sf"/>
</dbReference>
<feature type="repeat" description="WD" evidence="3">
    <location>
        <begin position="55"/>
        <end position="96"/>
    </location>
</feature>
<keyword evidence="1 3" id="KW-0853">WD repeat</keyword>
<evidence type="ECO:0000256" key="2">
    <source>
        <dbReference type="ARBA" id="ARBA00022737"/>
    </source>
</evidence>
<dbReference type="InterPro" id="IPR015943">
    <property type="entry name" value="WD40/YVTN_repeat-like_dom_sf"/>
</dbReference>
<dbReference type="PROSITE" id="PS50082">
    <property type="entry name" value="WD_REPEATS_2"/>
    <property type="match status" value="2"/>
</dbReference>
<dbReference type="InterPro" id="IPR001680">
    <property type="entry name" value="WD40_rpt"/>
</dbReference>
<evidence type="ECO:0000256" key="1">
    <source>
        <dbReference type="ARBA" id="ARBA00022574"/>
    </source>
</evidence>
<reference evidence="5" key="1">
    <citation type="submission" date="2023-11" db="UniProtKB">
        <authorList>
            <consortium name="WormBaseParasite"/>
        </authorList>
    </citation>
    <scope>IDENTIFICATION</scope>
</reference>
<dbReference type="SUPFAM" id="SSF50978">
    <property type="entry name" value="WD40 repeat-like"/>
    <property type="match status" value="1"/>
</dbReference>
<dbReference type="Proteomes" id="UP000050790">
    <property type="component" value="Unassembled WGS sequence"/>
</dbReference>
<dbReference type="Gene3D" id="2.130.10.10">
    <property type="entry name" value="YVTN repeat-like/Quinoprotein amine dehydrogenase"/>
    <property type="match status" value="1"/>
</dbReference>
<sequence>MDITSRTYASNLMNSLFRLYKFNLIDIILLNGNCLTAFRQCIHLFIISDVSDTSQDANVYSVNSVISHPHLSLIISAHDDRQIRFWDSLSGKCVHSLTAHLDSVTTLSLNSKGTLLLSASHDCSIRIWDINTKLCIQEITGHRKKFGEAINAVAFHPTQHFMASAGSDALAKVYV</sequence>
<dbReference type="SMART" id="SM00320">
    <property type="entry name" value="WD40"/>
    <property type="match status" value="3"/>
</dbReference>
<evidence type="ECO:0000313" key="4">
    <source>
        <dbReference type="Proteomes" id="UP000050790"/>
    </source>
</evidence>
<dbReference type="AlphaFoldDB" id="A0AA84ZHB5"/>
<dbReference type="Pfam" id="PF00400">
    <property type="entry name" value="WD40"/>
    <property type="match status" value="3"/>
</dbReference>
<dbReference type="InterPro" id="IPR019775">
    <property type="entry name" value="WD40_repeat_CS"/>
</dbReference>
<name>A0AA84ZHB5_9TREM</name>
<feature type="repeat" description="WD" evidence="3">
    <location>
        <begin position="97"/>
        <end position="138"/>
    </location>
</feature>
<proteinExistence type="predicted"/>
<dbReference type="InterPro" id="IPR051488">
    <property type="entry name" value="WD_repeat_striatin"/>
</dbReference>
<protein>
    <submittedName>
        <fullName evidence="5">Uncharacterized protein</fullName>
    </submittedName>
</protein>